<dbReference type="InterPro" id="IPR029510">
    <property type="entry name" value="Ald_DH_CS_GLU"/>
</dbReference>
<name>A0ABR3X310_9EURO</name>
<sequence length="397" mass="43625">MSSRLSNEINFTQFSNIVNGEKCGSSILSKGLNPSTKEKLWDVPIASVHDLDKAVASAKHGRQLWLNTTVHERQVALKSCANALLSLREEMAHILMQECGKPRSFALLEVEHAAGFLNYYSREEPPAEEVIQDHENLRLTLRYIPVGIVGAICPWNFPLVLSVAKIGSALLTGNPIIVKPSPYSPYTTLKFAELVQNFLPPGVLQALNGDNDFGAAMVTHLDIPKISFTGSTDTGRRIMASASQDLKNLTLELGGNDAAIICNDVNIDEVAREVAIGTFFNSGQMCLASKRIYIHRDIFEEFVQKMVSIVESWAGGDGPEENLLLGPIQNEMQYAVVKRIFDDCVSNEYKFALKGGPATGYGLFFYPSIVEAPPDSSLIVTGEQFGKYYPTQFSAIQ</sequence>
<organism evidence="8 9">
    <name type="scientific">Paecilomyces lecythidis</name>
    <dbReference type="NCBI Taxonomy" id="3004212"/>
    <lineage>
        <taxon>Eukaryota</taxon>
        <taxon>Fungi</taxon>
        <taxon>Dikarya</taxon>
        <taxon>Ascomycota</taxon>
        <taxon>Pezizomycotina</taxon>
        <taxon>Eurotiomycetes</taxon>
        <taxon>Eurotiomycetidae</taxon>
        <taxon>Eurotiales</taxon>
        <taxon>Thermoascaceae</taxon>
        <taxon>Paecilomyces</taxon>
    </lineage>
</organism>
<dbReference type="SUPFAM" id="SSF53720">
    <property type="entry name" value="ALDH-like"/>
    <property type="match status" value="1"/>
</dbReference>
<dbReference type="InterPro" id="IPR016160">
    <property type="entry name" value="Ald_DH_CS_CYS"/>
</dbReference>
<dbReference type="Gene3D" id="3.40.605.10">
    <property type="entry name" value="Aldehyde Dehydrogenase, Chain A, domain 1"/>
    <property type="match status" value="1"/>
</dbReference>
<comment type="catalytic activity">
    <reaction evidence="4">
        <text>an aldehyde + NAD(+) + H2O = a carboxylate + NADH + 2 H(+)</text>
        <dbReference type="Rhea" id="RHEA:16185"/>
        <dbReference type="ChEBI" id="CHEBI:15377"/>
        <dbReference type="ChEBI" id="CHEBI:15378"/>
        <dbReference type="ChEBI" id="CHEBI:17478"/>
        <dbReference type="ChEBI" id="CHEBI:29067"/>
        <dbReference type="ChEBI" id="CHEBI:57540"/>
        <dbReference type="ChEBI" id="CHEBI:57945"/>
        <dbReference type="EC" id="1.2.1.3"/>
    </reaction>
</comment>
<dbReference type="InterPro" id="IPR016161">
    <property type="entry name" value="Ald_DH/histidinol_DH"/>
</dbReference>
<evidence type="ECO:0000256" key="2">
    <source>
        <dbReference type="ARBA" id="ARBA00023002"/>
    </source>
</evidence>
<evidence type="ECO:0000256" key="6">
    <source>
        <dbReference type="RuleBase" id="RU003345"/>
    </source>
</evidence>
<dbReference type="InterPro" id="IPR016163">
    <property type="entry name" value="Ald_DH_C"/>
</dbReference>
<dbReference type="InterPro" id="IPR015590">
    <property type="entry name" value="Aldehyde_DH_dom"/>
</dbReference>
<dbReference type="PANTHER" id="PTHR11699">
    <property type="entry name" value="ALDEHYDE DEHYDROGENASE-RELATED"/>
    <property type="match status" value="1"/>
</dbReference>
<comment type="similarity">
    <text evidence="1 6">Belongs to the aldehyde dehydrogenase family.</text>
</comment>
<evidence type="ECO:0000256" key="4">
    <source>
        <dbReference type="ARBA" id="ARBA00049194"/>
    </source>
</evidence>
<reference evidence="8 9" key="1">
    <citation type="journal article" date="2024" name="IMA Fungus">
        <title>IMA Genome - F19 : A genome assembly and annotation guide to empower mycologists, including annotated draft genome sequences of Ceratocystis pirilliformis, Diaporthe australafricana, Fusarium ophioides, Paecilomyces lecythidis, and Sporothrix stenoceras.</title>
        <authorList>
            <person name="Aylward J."/>
            <person name="Wilson A.M."/>
            <person name="Visagie C.M."/>
            <person name="Spraker J."/>
            <person name="Barnes I."/>
            <person name="Buitendag C."/>
            <person name="Ceriani C."/>
            <person name="Del Mar Angel L."/>
            <person name="du Plessis D."/>
            <person name="Fuchs T."/>
            <person name="Gasser K."/>
            <person name="Kramer D."/>
            <person name="Li W."/>
            <person name="Munsamy K."/>
            <person name="Piso A."/>
            <person name="Price J.L."/>
            <person name="Sonnekus B."/>
            <person name="Thomas C."/>
            <person name="van der Nest A."/>
            <person name="van Dijk A."/>
            <person name="van Heerden A."/>
            <person name="van Vuuren N."/>
            <person name="Yilmaz N."/>
            <person name="Duong T.A."/>
            <person name="van der Merwe N.A."/>
            <person name="Wingfield M.J."/>
            <person name="Wingfield B.D."/>
        </authorList>
    </citation>
    <scope>NUCLEOTIDE SEQUENCE [LARGE SCALE GENOMIC DNA]</scope>
    <source>
        <strain evidence="8 9">CMW 18167</strain>
    </source>
</reference>
<dbReference type="PROSITE" id="PS00070">
    <property type="entry name" value="ALDEHYDE_DEHYDR_CYS"/>
    <property type="match status" value="1"/>
</dbReference>
<dbReference type="InterPro" id="IPR016162">
    <property type="entry name" value="Ald_DH_N"/>
</dbReference>
<keyword evidence="9" id="KW-1185">Reference proteome</keyword>
<gene>
    <name evidence="8" type="ORF">Plec18167_007634</name>
</gene>
<dbReference type="Proteomes" id="UP001583193">
    <property type="component" value="Unassembled WGS sequence"/>
</dbReference>
<protein>
    <recommendedName>
        <fullName evidence="3">aldehyde dehydrogenase (NAD(+))</fullName>
        <ecNumber evidence="3">1.2.1.3</ecNumber>
    </recommendedName>
</protein>
<evidence type="ECO:0000313" key="8">
    <source>
        <dbReference type="EMBL" id="KAL1870116.1"/>
    </source>
</evidence>
<dbReference type="Pfam" id="PF00171">
    <property type="entry name" value="Aldedh"/>
    <property type="match status" value="1"/>
</dbReference>
<evidence type="ECO:0000256" key="3">
    <source>
        <dbReference type="ARBA" id="ARBA00024226"/>
    </source>
</evidence>
<dbReference type="Gene3D" id="3.40.309.10">
    <property type="entry name" value="Aldehyde Dehydrogenase, Chain A, domain 2"/>
    <property type="match status" value="1"/>
</dbReference>
<dbReference type="EC" id="1.2.1.3" evidence="3"/>
<feature type="domain" description="Aldehyde dehydrogenase" evidence="7">
    <location>
        <begin position="32"/>
        <end position="386"/>
    </location>
</feature>
<evidence type="ECO:0000313" key="9">
    <source>
        <dbReference type="Proteomes" id="UP001583193"/>
    </source>
</evidence>
<accession>A0ABR3X310</accession>
<keyword evidence="2 6" id="KW-0560">Oxidoreductase</keyword>
<evidence type="ECO:0000259" key="7">
    <source>
        <dbReference type="Pfam" id="PF00171"/>
    </source>
</evidence>
<evidence type="ECO:0000256" key="1">
    <source>
        <dbReference type="ARBA" id="ARBA00009986"/>
    </source>
</evidence>
<dbReference type="PROSITE" id="PS00687">
    <property type="entry name" value="ALDEHYDE_DEHYDR_GLU"/>
    <property type="match status" value="1"/>
</dbReference>
<proteinExistence type="inferred from homology"/>
<evidence type="ECO:0000256" key="5">
    <source>
        <dbReference type="PROSITE-ProRule" id="PRU10007"/>
    </source>
</evidence>
<comment type="caution">
    <text evidence="8">The sequence shown here is derived from an EMBL/GenBank/DDBJ whole genome shotgun (WGS) entry which is preliminary data.</text>
</comment>
<dbReference type="EMBL" id="JAVDPF010000032">
    <property type="protein sequence ID" value="KAL1870116.1"/>
    <property type="molecule type" value="Genomic_DNA"/>
</dbReference>
<feature type="active site" evidence="5">
    <location>
        <position position="252"/>
    </location>
</feature>